<proteinExistence type="predicted"/>
<comment type="caution">
    <text evidence="2">The sequence shown here is derived from an EMBL/GenBank/DDBJ whole genome shotgun (WGS) entry which is preliminary data.</text>
</comment>
<evidence type="ECO:0000256" key="1">
    <source>
        <dbReference type="SAM" id="MobiDB-lite"/>
    </source>
</evidence>
<feature type="region of interest" description="Disordered" evidence="1">
    <location>
        <begin position="434"/>
        <end position="456"/>
    </location>
</feature>
<gene>
    <name evidence="2" type="ORF">F5147DRAFT_835211</name>
</gene>
<dbReference type="EMBL" id="JABBWM010000013">
    <property type="protein sequence ID" value="KAG2113103.1"/>
    <property type="molecule type" value="Genomic_DNA"/>
</dbReference>
<feature type="region of interest" description="Disordered" evidence="1">
    <location>
        <begin position="57"/>
        <end position="76"/>
    </location>
</feature>
<organism evidence="2 3">
    <name type="scientific">Suillus discolor</name>
    <dbReference type="NCBI Taxonomy" id="1912936"/>
    <lineage>
        <taxon>Eukaryota</taxon>
        <taxon>Fungi</taxon>
        <taxon>Dikarya</taxon>
        <taxon>Basidiomycota</taxon>
        <taxon>Agaricomycotina</taxon>
        <taxon>Agaricomycetes</taxon>
        <taxon>Agaricomycetidae</taxon>
        <taxon>Boletales</taxon>
        <taxon>Suillineae</taxon>
        <taxon>Suillaceae</taxon>
        <taxon>Suillus</taxon>
    </lineage>
</organism>
<keyword evidence="3" id="KW-1185">Reference proteome</keyword>
<protein>
    <submittedName>
        <fullName evidence="2">Uncharacterized protein</fullName>
    </submittedName>
</protein>
<feature type="compositionally biased region" description="Polar residues" evidence="1">
    <location>
        <begin position="57"/>
        <end position="69"/>
    </location>
</feature>
<evidence type="ECO:0000313" key="3">
    <source>
        <dbReference type="Proteomes" id="UP000823399"/>
    </source>
</evidence>
<sequence length="456" mass="51234">MTPVRLLQCNSGWQSQPSILPGPFKGPSPVNIKRHSTPAINIAKSRATTVIVESASSLATTKEPQATPETKQENIENEESVMQDPALRQLIISRIRNGGDGPEVEVFSNVTEDDYVYVLDAIGCDDKLVRKPSYIPSLHQIVATLPSPIHESILVPLRTAMGIIIESLAIPDDFEVSLPIHMGCMVDTPATAELPPRDETQGYHLGVPDMVLMFQTRDADIRPYWPFEVSVSQTAEGAVTKLQKFANRNEHVLAATHINITESKKHAQPTYEWGVEKELDRRGVQMRELTRSENGALASHSHTWFHPATITITTWIRSPNKRLNLNSRYRAYYASAVLYPNQNEQALGKVQNMFQHTLERVRDMVVKHLETEHADDDTLLSIVSSDSLQAMRDWSPPRELLDWNKCTTDLQAAMKQTGFNQYRSWHRSFLKRVADESESEVSGPSRPGPSKRGRVS</sequence>
<dbReference type="OrthoDB" id="2673121at2759"/>
<dbReference type="RefSeq" id="XP_041295661.1">
    <property type="nucleotide sequence ID" value="XM_041443953.1"/>
</dbReference>
<dbReference type="Proteomes" id="UP000823399">
    <property type="component" value="Unassembled WGS sequence"/>
</dbReference>
<dbReference type="AlphaFoldDB" id="A0A9P7JWW1"/>
<accession>A0A9P7JWW1</accession>
<name>A0A9P7JWW1_9AGAM</name>
<evidence type="ECO:0000313" key="2">
    <source>
        <dbReference type="EMBL" id="KAG2113103.1"/>
    </source>
</evidence>
<dbReference type="GeneID" id="64706212"/>
<feature type="non-terminal residue" evidence="2">
    <location>
        <position position="456"/>
    </location>
</feature>
<reference evidence="2" key="1">
    <citation type="journal article" date="2020" name="New Phytol.">
        <title>Comparative genomics reveals dynamic genome evolution in host specialist ectomycorrhizal fungi.</title>
        <authorList>
            <person name="Lofgren L.A."/>
            <person name="Nguyen N.H."/>
            <person name="Vilgalys R."/>
            <person name="Ruytinx J."/>
            <person name="Liao H.L."/>
            <person name="Branco S."/>
            <person name="Kuo A."/>
            <person name="LaButti K."/>
            <person name="Lipzen A."/>
            <person name="Andreopoulos W."/>
            <person name="Pangilinan J."/>
            <person name="Riley R."/>
            <person name="Hundley H."/>
            <person name="Na H."/>
            <person name="Barry K."/>
            <person name="Grigoriev I.V."/>
            <person name="Stajich J.E."/>
            <person name="Kennedy P.G."/>
        </authorList>
    </citation>
    <scope>NUCLEOTIDE SEQUENCE</scope>
    <source>
        <strain evidence="2">FC423</strain>
    </source>
</reference>